<dbReference type="InParanoid" id="A0A423PS42"/>
<dbReference type="OrthoDB" id="153551at2"/>
<dbReference type="EMBL" id="AYKG01000022">
    <property type="protein sequence ID" value="ROO28372.1"/>
    <property type="molecule type" value="Genomic_DNA"/>
</dbReference>
<keyword evidence="3" id="KW-1185">Reference proteome</keyword>
<organism evidence="2 3">
    <name type="scientific">Salinisphaera japonica YTM-1</name>
    <dbReference type="NCBI Taxonomy" id="1209778"/>
    <lineage>
        <taxon>Bacteria</taxon>
        <taxon>Pseudomonadati</taxon>
        <taxon>Pseudomonadota</taxon>
        <taxon>Gammaproteobacteria</taxon>
        <taxon>Salinisphaerales</taxon>
        <taxon>Salinisphaeraceae</taxon>
        <taxon>Salinisphaera</taxon>
    </lineage>
</organism>
<protein>
    <recommendedName>
        <fullName evidence="1">MIP18 family-like domain-containing protein</fullName>
    </recommendedName>
</protein>
<dbReference type="SUPFAM" id="SSF117916">
    <property type="entry name" value="Fe-S cluster assembly (FSCA) domain-like"/>
    <property type="match status" value="1"/>
</dbReference>
<dbReference type="AlphaFoldDB" id="A0A423PS42"/>
<dbReference type="Gene3D" id="3.30.300.130">
    <property type="entry name" value="Fe-S cluster assembly (FSCA)"/>
    <property type="match status" value="1"/>
</dbReference>
<gene>
    <name evidence="2" type="ORF">SAJA_07975</name>
</gene>
<evidence type="ECO:0000313" key="3">
    <source>
        <dbReference type="Proteomes" id="UP000285310"/>
    </source>
</evidence>
<dbReference type="InterPro" id="IPR002744">
    <property type="entry name" value="MIP18-like"/>
</dbReference>
<reference evidence="2 3" key="1">
    <citation type="submission" date="2013-10" db="EMBL/GenBank/DDBJ databases">
        <title>Salinisphaera japonica YTM-1 Genome Sequencing.</title>
        <authorList>
            <person name="Lai Q."/>
            <person name="Li C."/>
            <person name="Shao Z."/>
        </authorList>
    </citation>
    <scope>NUCLEOTIDE SEQUENCE [LARGE SCALE GENOMIC DNA]</scope>
    <source>
        <strain evidence="2 3">YTM-1</strain>
    </source>
</reference>
<comment type="caution">
    <text evidence="2">The sequence shown here is derived from an EMBL/GenBank/DDBJ whole genome shotgun (WGS) entry which is preliminary data.</text>
</comment>
<name>A0A423PS42_9GAMM</name>
<evidence type="ECO:0000313" key="2">
    <source>
        <dbReference type="EMBL" id="ROO28372.1"/>
    </source>
</evidence>
<feature type="domain" description="MIP18 family-like" evidence="1">
    <location>
        <begin position="8"/>
        <end position="82"/>
    </location>
</feature>
<dbReference type="RefSeq" id="WP_123658117.1">
    <property type="nucleotide sequence ID" value="NZ_AYKG01000022.1"/>
</dbReference>
<dbReference type="Pfam" id="PF01883">
    <property type="entry name" value="FeS_assembly_P"/>
    <property type="match status" value="1"/>
</dbReference>
<proteinExistence type="predicted"/>
<evidence type="ECO:0000259" key="1">
    <source>
        <dbReference type="Pfam" id="PF01883"/>
    </source>
</evidence>
<dbReference type="Proteomes" id="UP000285310">
    <property type="component" value="Unassembled WGS sequence"/>
</dbReference>
<sequence length="257" mass="28506">MNAPARRAQAWAAIGEVTDPELDQSVTELGFITEFEVDAIRGDVSVAYRLPTYWCAANFAFMMGNDMAERLGELAWTQHVSVRLLDHFYADEINRGLADNASFQDTCGHEASGGLTELRATFRYKAFMSRQERLMGWLLAHGVSRETLVAWTVADLAAYTLTDARGLHLRERYLAMRRSHTPGDFSGQGYRGDGREIAFVTAAGKAIAADDLDAHRRHIQSIRMNSEFNATLCSRVLAVRQREVASTDSAAGQALAR</sequence>
<accession>A0A423PS42</accession>
<dbReference type="InterPro" id="IPR034904">
    <property type="entry name" value="FSCA_dom_sf"/>
</dbReference>